<gene>
    <name evidence="1" type="ORF">RRG08_052918</name>
</gene>
<name>A0AAE0Z3Y0_9GAST</name>
<comment type="caution">
    <text evidence="1">The sequence shown here is derived from an EMBL/GenBank/DDBJ whole genome shotgun (WGS) entry which is preliminary data.</text>
</comment>
<keyword evidence="2" id="KW-1185">Reference proteome</keyword>
<sequence length="90" mass="10051">MFRVASAVLTVTRRKTCELFLHSFSSEPGHIGKLDRSSWRRIEVSSLKACPFLVELFQLSQLAPRDIEVFVYESLPFPGGIVPTEPVGTA</sequence>
<dbReference type="EMBL" id="JAWDGP010004756">
    <property type="protein sequence ID" value="KAK3762160.1"/>
    <property type="molecule type" value="Genomic_DNA"/>
</dbReference>
<accession>A0AAE0Z3Y0</accession>
<reference evidence="1" key="1">
    <citation type="journal article" date="2023" name="G3 (Bethesda)">
        <title>A reference genome for the long-term kleptoplast-retaining sea slug Elysia crispata morphotype clarki.</title>
        <authorList>
            <person name="Eastman K.E."/>
            <person name="Pendleton A.L."/>
            <person name="Shaikh M.A."/>
            <person name="Suttiyut T."/>
            <person name="Ogas R."/>
            <person name="Tomko P."/>
            <person name="Gavelis G."/>
            <person name="Widhalm J.R."/>
            <person name="Wisecaver J.H."/>
        </authorList>
    </citation>
    <scope>NUCLEOTIDE SEQUENCE</scope>
    <source>
        <strain evidence="1">ECLA1</strain>
    </source>
</reference>
<evidence type="ECO:0000313" key="2">
    <source>
        <dbReference type="Proteomes" id="UP001283361"/>
    </source>
</evidence>
<proteinExistence type="predicted"/>
<dbReference type="Proteomes" id="UP001283361">
    <property type="component" value="Unassembled WGS sequence"/>
</dbReference>
<protein>
    <submittedName>
        <fullName evidence="1">Uncharacterized protein</fullName>
    </submittedName>
</protein>
<evidence type="ECO:0000313" key="1">
    <source>
        <dbReference type="EMBL" id="KAK3762160.1"/>
    </source>
</evidence>
<organism evidence="1 2">
    <name type="scientific">Elysia crispata</name>
    <name type="common">lettuce slug</name>
    <dbReference type="NCBI Taxonomy" id="231223"/>
    <lineage>
        <taxon>Eukaryota</taxon>
        <taxon>Metazoa</taxon>
        <taxon>Spiralia</taxon>
        <taxon>Lophotrochozoa</taxon>
        <taxon>Mollusca</taxon>
        <taxon>Gastropoda</taxon>
        <taxon>Heterobranchia</taxon>
        <taxon>Euthyneura</taxon>
        <taxon>Panpulmonata</taxon>
        <taxon>Sacoglossa</taxon>
        <taxon>Placobranchoidea</taxon>
        <taxon>Plakobranchidae</taxon>
        <taxon>Elysia</taxon>
    </lineage>
</organism>
<dbReference type="AlphaFoldDB" id="A0AAE0Z3Y0"/>